<gene>
    <name evidence="2" type="ORF">CSB93_0676</name>
</gene>
<evidence type="ECO:0000256" key="1">
    <source>
        <dbReference type="SAM" id="SignalP"/>
    </source>
</evidence>
<reference evidence="2 3" key="1">
    <citation type="submission" date="2018-02" db="EMBL/GenBank/DDBJ databases">
        <title>FDA/CDC Antimicrobial Resistant Isolate Bank Genome Sequencing.</title>
        <authorList>
            <person name="Benahmed F.H."/>
            <person name="Lutgring J.D."/>
            <person name="Yoo B."/>
            <person name="Machado M."/>
            <person name="Brown A."/>
            <person name="McAllister G."/>
            <person name="Perry A."/>
            <person name="Halpin A.L."/>
            <person name="Vavikolanu K."/>
            <person name="Ott S."/>
            <person name="Zhao X."/>
            <person name="Tallon L.J."/>
            <person name="Sadzewicz L."/>
            <person name="Aluvathingal J."/>
            <person name="Nadendla S."/>
            <person name="Voskania-kordi A."/>
            <person name="Simonyan V."/>
            <person name="Patel J."/>
            <person name="Shawar R.M."/>
        </authorList>
    </citation>
    <scope>NUCLEOTIDE SEQUENCE [LARGE SCALE GENOMIC DNA]</scope>
    <source>
        <strain evidence="2 3">AR_0356</strain>
    </source>
</reference>
<organism evidence="2 3">
    <name type="scientific">Pseudomonas paraeruginosa</name>
    <dbReference type="NCBI Taxonomy" id="2994495"/>
    <lineage>
        <taxon>Bacteria</taxon>
        <taxon>Pseudomonadati</taxon>
        <taxon>Pseudomonadota</taxon>
        <taxon>Gammaproteobacteria</taxon>
        <taxon>Pseudomonadales</taxon>
        <taxon>Pseudomonadaceae</taxon>
        <taxon>Pseudomonas</taxon>
    </lineage>
</organism>
<sequence length="41" mass="4887">MRHSLWLLLAAVLSLPARAGTEYRDIHDRDLRRICRITLQR</sequence>
<feature type="signal peptide" evidence="1">
    <location>
        <begin position="1"/>
        <end position="19"/>
    </location>
</feature>
<dbReference type="EMBL" id="CP027169">
    <property type="protein sequence ID" value="AVK04446.1"/>
    <property type="molecule type" value="Genomic_DNA"/>
</dbReference>
<evidence type="ECO:0000313" key="2">
    <source>
        <dbReference type="EMBL" id="AVK04446.1"/>
    </source>
</evidence>
<protein>
    <submittedName>
        <fullName evidence="2">Uncharacterized protein</fullName>
    </submittedName>
</protein>
<dbReference type="AlphaFoldDB" id="A0A2R3IR95"/>
<keyword evidence="1" id="KW-0732">Signal</keyword>
<dbReference type="Proteomes" id="UP000238390">
    <property type="component" value="Chromosome"/>
</dbReference>
<accession>A0A2R3IR95</accession>
<keyword evidence="3" id="KW-1185">Reference proteome</keyword>
<evidence type="ECO:0000313" key="3">
    <source>
        <dbReference type="Proteomes" id="UP000238390"/>
    </source>
</evidence>
<name>A0A2R3IR95_9PSED</name>
<proteinExistence type="predicted"/>
<dbReference type="RefSeq" id="WP_256158057.1">
    <property type="nucleotide sequence ID" value="NZ_CP027169.1"/>
</dbReference>
<feature type="chain" id="PRO_5015332898" evidence="1">
    <location>
        <begin position="20"/>
        <end position="41"/>
    </location>
</feature>